<evidence type="ECO:0000256" key="2">
    <source>
        <dbReference type="ARBA" id="ARBA00023015"/>
    </source>
</evidence>
<dbReference type="InterPro" id="IPR036388">
    <property type="entry name" value="WH-like_DNA-bd_sf"/>
</dbReference>
<evidence type="ECO:0000256" key="4">
    <source>
        <dbReference type="ARBA" id="ARBA00023163"/>
    </source>
</evidence>
<organism evidence="6 7">
    <name type="scientific">Methylobrevis albus</name>
    <dbReference type="NCBI Taxonomy" id="2793297"/>
    <lineage>
        <taxon>Bacteria</taxon>
        <taxon>Pseudomonadati</taxon>
        <taxon>Pseudomonadota</taxon>
        <taxon>Alphaproteobacteria</taxon>
        <taxon>Hyphomicrobiales</taxon>
        <taxon>Pleomorphomonadaceae</taxon>
        <taxon>Methylobrevis</taxon>
    </lineage>
</organism>
<dbReference type="Gene3D" id="1.10.10.10">
    <property type="entry name" value="Winged helix-like DNA-binding domain superfamily/Winged helix DNA-binding domain"/>
    <property type="match status" value="1"/>
</dbReference>
<evidence type="ECO:0000259" key="5">
    <source>
        <dbReference type="PROSITE" id="PS50931"/>
    </source>
</evidence>
<dbReference type="InterPro" id="IPR050176">
    <property type="entry name" value="LTTR"/>
</dbReference>
<dbReference type="PROSITE" id="PS50931">
    <property type="entry name" value="HTH_LYSR"/>
    <property type="match status" value="1"/>
</dbReference>
<dbReference type="Pfam" id="PF03466">
    <property type="entry name" value="LysR_substrate"/>
    <property type="match status" value="1"/>
</dbReference>
<evidence type="ECO:0000313" key="7">
    <source>
        <dbReference type="Proteomes" id="UP000631694"/>
    </source>
</evidence>
<proteinExistence type="inferred from homology"/>
<keyword evidence="4" id="KW-0804">Transcription</keyword>
<evidence type="ECO:0000256" key="1">
    <source>
        <dbReference type="ARBA" id="ARBA00009437"/>
    </source>
</evidence>
<gene>
    <name evidence="6" type="ORF">I5731_10500</name>
</gene>
<keyword evidence="3" id="KW-0238">DNA-binding</keyword>
<evidence type="ECO:0000313" key="6">
    <source>
        <dbReference type="EMBL" id="MBH0238254.1"/>
    </source>
</evidence>
<feature type="domain" description="HTH lysR-type" evidence="5">
    <location>
        <begin position="4"/>
        <end position="61"/>
    </location>
</feature>
<evidence type="ECO:0000256" key="3">
    <source>
        <dbReference type="ARBA" id="ARBA00023125"/>
    </source>
</evidence>
<dbReference type="GO" id="GO:0003677">
    <property type="term" value="F:DNA binding"/>
    <property type="evidence" value="ECO:0007669"/>
    <property type="project" value="UniProtKB-KW"/>
</dbReference>
<dbReference type="Pfam" id="PF00126">
    <property type="entry name" value="HTH_1"/>
    <property type="match status" value="1"/>
</dbReference>
<accession>A0A931MZM9</accession>
<dbReference type="PANTHER" id="PTHR30579:SF7">
    <property type="entry name" value="HTH-TYPE TRANSCRIPTIONAL REGULATOR LRHA-RELATED"/>
    <property type="match status" value="1"/>
</dbReference>
<keyword evidence="2" id="KW-0805">Transcription regulation</keyword>
<dbReference type="InterPro" id="IPR000847">
    <property type="entry name" value="LysR_HTH_N"/>
</dbReference>
<dbReference type="GO" id="GO:0003700">
    <property type="term" value="F:DNA-binding transcription factor activity"/>
    <property type="evidence" value="ECO:0007669"/>
    <property type="project" value="InterPro"/>
</dbReference>
<dbReference type="PANTHER" id="PTHR30579">
    <property type="entry name" value="TRANSCRIPTIONAL REGULATOR"/>
    <property type="match status" value="1"/>
</dbReference>
<dbReference type="AlphaFoldDB" id="A0A931MZM9"/>
<dbReference type="InterPro" id="IPR005119">
    <property type="entry name" value="LysR_subst-bd"/>
</dbReference>
<keyword evidence="7" id="KW-1185">Reference proteome</keyword>
<reference evidence="6" key="1">
    <citation type="submission" date="2020-12" db="EMBL/GenBank/DDBJ databases">
        <title>Methylobrevis albus sp. nov., isolated from fresh water lack sediment.</title>
        <authorList>
            <person name="Zou Q."/>
        </authorList>
    </citation>
    <scope>NUCLEOTIDE SEQUENCE</scope>
    <source>
        <strain evidence="6">L22</strain>
    </source>
</reference>
<dbReference type="RefSeq" id="WP_197311340.1">
    <property type="nucleotide sequence ID" value="NZ_JADZLT010000050.1"/>
</dbReference>
<dbReference type="SUPFAM" id="SSF53850">
    <property type="entry name" value="Periplasmic binding protein-like II"/>
    <property type="match status" value="1"/>
</dbReference>
<sequence>MQHLDTEALAVFVAVVDAGGFTAAATRLAKTQSAVSVALSRFEQRLGEKLIDRSRRELRLTPAGELLIGPAREMLAIEGRALATLQGDRLRGRVLVGMPDDYLGVFGPKLIEGFTDENPGIRTEILCDFSTRLEKLVATGEIDIAVITRERAGETGDYLRRERLVWVAPPDRPLERERPLPLALFPETCRARPHVIEALARAGRSWRLAWTSSHLPSIQSAIALGKAVTALPASVVPPGLRIVEDDAGLPPLPPVELAVITGDAPRAPVRRLRRFLLTEFCDQPAAAAANAPASSEMTPASWADER</sequence>
<dbReference type="Gene3D" id="3.40.190.10">
    <property type="entry name" value="Periplasmic binding protein-like II"/>
    <property type="match status" value="2"/>
</dbReference>
<dbReference type="Proteomes" id="UP000631694">
    <property type="component" value="Unassembled WGS sequence"/>
</dbReference>
<protein>
    <submittedName>
        <fullName evidence="6">LysR family transcriptional regulator</fullName>
    </submittedName>
</protein>
<dbReference type="SUPFAM" id="SSF46785">
    <property type="entry name" value="Winged helix' DNA-binding domain"/>
    <property type="match status" value="1"/>
</dbReference>
<dbReference type="FunFam" id="1.10.10.10:FF:000001">
    <property type="entry name" value="LysR family transcriptional regulator"/>
    <property type="match status" value="1"/>
</dbReference>
<comment type="caution">
    <text evidence="6">The sequence shown here is derived from an EMBL/GenBank/DDBJ whole genome shotgun (WGS) entry which is preliminary data.</text>
</comment>
<dbReference type="EMBL" id="JADZLT010000050">
    <property type="protein sequence ID" value="MBH0238254.1"/>
    <property type="molecule type" value="Genomic_DNA"/>
</dbReference>
<name>A0A931MZM9_9HYPH</name>
<comment type="similarity">
    <text evidence="1">Belongs to the LysR transcriptional regulatory family.</text>
</comment>
<dbReference type="InterPro" id="IPR036390">
    <property type="entry name" value="WH_DNA-bd_sf"/>
</dbReference>